<keyword evidence="3" id="KW-0687">Ribonucleoprotein</keyword>
<organism evidence="5 6">
    <name type="scientific">Desulfosarcina alkanivorans</name>
    <dbReference type="NCBI Taxonomy" id="571177"/>
    <lineage>
        <taxon>Bacteria</taxon>
        <taxon>Pseudomonadati</taxon>
        <taxon>Thermodesulfobacteriota</taxon>
        <taxon>Desulfobacteria</taxon>
        <taxon>Desulfobacterales</taxon>
        <taxon>Desulfosarcinaceae</taxon>
        <taxon>Desulfosarcina</taxon>
    </lineage>
</organism>
<gene>
    <name evidence="5" type="ORF">DSCA_60050</name>
</gene>
<evidence type="ECO:0000256" key="2">
    <source>
        <dbReference type="ARBA" id="ARBA00022980"/>
    </source>
</evidence>
<evidence type="ECO:0000313" key="6">
    <source>
        <dbReference type="Proteomes" id="UP000427906"/>
    </source>
</evidence>
<protein>
    <recommendedName>
        <fullName evidence="4">Small ribosomal subunit protein bS21</fullName>
    </recommendedName>
</protein>
<dbReference type="GO" id="GO:0006412">
    <property type="term" value="P:translation"/>
    <property type="evidence" value="ECO:0007669"/>
    <property type="project" value="InterPro"/>
</dbReference>
<reference evidence="5 6" key="1">
    <citation type="submission" date="2019-11" db="EMBL/GenBank/DDBJ databases">
        <title>Comparative genomics of hydrocarbon-degrading Desulfosarcina strains.</title>
        <authorList>
            <person name="Watanabe M."/>
            <person name="Kojima H."/>
            <person name="Fukui M."/>
        </authorList>
    </citation>
    <scope>NUCLEOTIDE SEQUENCE [LARGE SCALE GENOMIC DNA]</scope>
    <source>
        <strain evidence="5 6">PL12</strain>
    </source>
</reference>
<dbReference type="AlphaFoldDB" id="A0A5K7YUG3"/>
<dbReference type="InterPro" id="IPR001911">
    <property type="entry name" value="Ribosomal_bS21"/>
</dbReference>
<dbReference type="RefSeq" id="WP_155319831.1">
    <property type="nucleotide sequence ID" value="NZ_AP021874.1"/>
</dbReference>
<dbReference type="EMBL" id="AP021874">
    <property type="protein sequence ID" value="BBO72075.1"/>
    <property type="molecule type" value="Genomic_DNA"/>
</dbReference>
<name>A0A5K7YUG3_9BACT</name>
<dbReference type="GO" id="GO:0005840">
    <property type="term" value="C:ribosome"/>
    <property type="evidence" value="ECO:0007669"/>
    <property type="project" value="UniProtKB-KW"/>
</dbReference>
<comment type="similarity">
    <text evidence="1">Belongs to the bacterial ribosomal protein bS21 family.</text>
</comment>
<dbReference type="KEGG" id="dalk:DSCA_60050"/>
<accession>A0A5K7YUG3</accession>
<dbReference type="GO" id="GO:0003735">
    <property type="term" value="F:structural constituent of ribosome"/>
    <property type="evidence" value="ECO:0007669"/>
    <property type="project" value="InterPro"/>
</dbReference>
<evidence type="ECO:0000313" key="5">
    <source>
        <dbReference type="EMBL" id="BBO72075.1"/>
    </source>
</evidence>
<keyword evidence="6" id="KW-1185">Reference proteome</keyword>
<dbReference type="Proteomes" id="UP000427906">
    <property type="component" value="Chromosome"/>
</dbReference>
<sequence length="71" mass="8598">MAWTRDDNPEVEVNGDFSKALRLFRKRVDRANIYSLLGRRRVGVSKSGVRRLKEKKALKRRMRVEERRFRH</sequence>
<dbReference type="NCBIfam" id="TIGR00030">
    <property type="entry name" value="S21p"/>
    <property type="match status" value="1"/>
</dbReference>
<dbReference type="GO" id="GO:1990904">
    <property type="term" value="C:ribonucleoprotein complex"/>
    <property type="evidence" value="ECO:0007669"/>
    <property type="project" value="UniProtKB-KW"/>
</dbReference>
<evidence type="ECO:0000256" key="4">
    <source>
        <dbReference type="ARBA" id="ARBA00035135"/>
    </source>
</evidence>
<evidence type="ECO:0000256" key="3">
    <source>
        <dbReference type="ARBA" id="ARBA00023274"/>
    </source>
</evidence>
<evidence type="ECO:0000256" key="1">
    <source>
        <dbReference type="ARBA" id="ARBA00006640"/>
    </source>
</evidence>
<keyword evidence="2" id="KW-0689">Ribosomal protein</keyword>
<proteinExistence type="inferred from homology"/>